<keyword evidence="14" id="KW-1185">Reference proteome</keyword>
<dbReference type="GO" id="GO:0005886">
    <property type="term" value="C:plasma membrane"/>
    <property type="evidence" value="ECO:0007669"/>
    <property type="project" value="UniProtKB-SubCell"/>
</dbReference>
<dbReference type="GO" id="GO:0015293">
    <property type="term" value="F:symporter activity"/>
    <property type="evidence" value="ECO:0007669"/>
    <property type="project" value="UniProtKB-KW"/>
</dbReference>
<evidence type="ECO:0000256" key="7">
    <source>
        <dbReference type="ARBA" id="ARBA00022989"/>
    </source>
</evidence>
<dbReference type="PROSITE" id="PS00217">
    <property type="entry name" value="SUGAR_TRANSPORT_2"/>
    <property type="match status" value="1"/>
</dbReference>
<dbReference type="PANTHER" id="PTHR43528:SF1">
    <property type="entry name" value="ALPHA-KETOGLUTARATE PERMEASE"/>
    <property type="match status" value="1"/>
</dbReference>
<dbReference type="InterPro" id="IPR051084">
    <property type="entry name" value="H+-coupled_symporters"/>
</dbReference>
<keyword evidence="4" id="KW-1003">Cell membrane</keyword>
<dbReference type="Proteomes" id="UP000000637">
    <property type="component" value="Chromosome"/>
</dbReference>
<evidence type="ECO:0000313" key="14">
    <source>
        <dbReference type="Proteomes" id="UP000000637"/>
    </source>
</evidence>
<feature type="transmembrane region" description="Helical" evidence="11">
    <location>
        <begin position="409"/>
        <end position="431"/>
    </location>
</feature>
<dbReference type="InterPro" id="IPR020846">
    <property type="entry name" value="MFS_dom"/>
</dbReference>
<dbReference type="HOGENOM" id="CLU_001265_39_0_11"/>
<protein>
    <recommendedName>
        <fullName evidence="10">Putative proline/betaine transporter</fullName>
    </recommendedName>
</protein>
<keyword evidence="5 11" id="KW-0812">Transmembrane</keyword>
<dbReference type="Pfam" id="PF00083">
    <property type="entry name" value="Sugar_tr"/>
    <property type="match status" value="1"/>
</dbReference>
<name>A1R1P1_PAEAT</name>
<evidence type="ECO:0000256" key="1">
    <source>
        <dbReference type="ARBA" id="ARBA00004651"/>
    </source>
</evidence>
<dbReference type="eggNOG" id="COG0477">
    <property type="taxonomic scope" value="Bacteria"/>
</dbReference>
<evidence type="ECO:0000256" key="8">
    <source>
        <dbReference type="ARBA" id="ARBA00023136"/>
    </source>
</evidence>
<dbReference type="Gene3D" id="1.20.1250.20">
    <property type="entry name" value="MFS general substrate transporter like domains"/>
    <property type="match status" value="2"/>
</dbReference>
<keyword evidence="8 11" id="KW-0472">Membrane</keyword>
<feature type="transmembrane region" description="Helical" evidence="11">
    <location>
        <begin position="199"/>
        <end position="218"/>
    </location>
</feature>
<feature type="transmembrane region" description="Helical" evidence="11">
    <location>
        <begin position="42"/>
        <end position="60"/>
    </location>
</feature>
<feature type="transmembrane region" description="Helical" evidence="11">
    <location>
        <begin position="382"/>
        <end position="403"/>
    </location>
</feature>
<keyword evidence="7 11" id="KW-1133">Transmembrane helix</keyword>
<dbReference type="KEGG" id="aau:AAur_0336"/>
<evidence type="ECO:0000256" key="10">
    <source>
        <dbReference type="ARBA" id="ARBA00039918"/>
    </source>
</evidence>
<keyword evidence="3" id="KW-0813">Transport</keyword>
<dbReference type="PROSITE" id="PS00216">
    <property type="entry name" value="SUGAR_TRANSPORT_1"/>
    <property type="match status" value="1"/>
</dbReference>
<dbReference type="InterPro" id="IPR011701">
    <property type="entry name" value="MFS"/>
</dbReference>
<dbReference type="InterPro" id="IPR005828">
    <property type="entry name" value="MFS_sugar_transport-like"/>
</dbReference>
<sequence>MNRAAALKEPKASPTVPQLAGTDIRKRQVAVGIGNFMEWFDFAIYGYFVAVIGAQFFPAGDPAPEVLASLAVFAVGFIARPLGAVVLGPIGDRHGRKLVLVITVLGMGLTTALIGVIPSYASIGVAAPILVVILRCIQGMMVGGEWSTAATYLGESAPANKRGLHASLVTATAGLAFLVGTVVAAVINGVLTPQEVSAWGWRVPFIASLVMAVVAIFIRQKLGETPVYEEMARRREESKPAPLPLAVKMRAFVLTLAFSALFGVSLYYFITYANNHLSGVVGMPRVEALTACGIALAVYVVANPLLGRLSDRIGRRPLVLLSALGLTILSVPIFFALNSGIFAVVLLGLIVLGVLVAMAAVMNVVLLVEVFPASIRSTGSALGYNVALAVLAGPGPLVAASLIKATGNNVAPAFYLAGVSLAALIVLWMMLPETKNKDISEG</sequence>
<evidence type="ECO:0000259" key="12">
    <source>
        <dbReference type="PROSITE" id="PS50850"/>
    </source>
</evidence>
<comment type="subcellular location">
    <subcellularLocation>
        <location evidence="1">Cell membrane</location>
        <topology evidence="1">Multi-pass membrane protein</topology>
    </subcellularLocation>
</comment>
<organism evidence="13 14">
    <name type="scientific">Paenarthrobacter aurescens (strain TC1)</name>
    <dbReference type="NCBI Taxonomy" id="290340"/>
    <lineage>
        <taxon>Bacteria</taxon>
        <taxon>Bacillati</taxon>
        <taxon>Actinomycetota</taxon>
        <taxon>Actinomycetes</taxon>
        <taxon>Micrococcales</taxon>
        <taxon>Micrococcaceae</taxon>
        <taxon>Paenarthrobacter</taxon>
    </lineage>
</organism>
<feature type="transmembrane region" description="Helical" evidence="11">
    <location>
        <begin position="123"/>
        <end position="143"/>
    </location>
</feature>
<evidence type="ECO:0000256" key="6">
    <source>
        <dbReference type="ARBA" id="ARBA00022847"/>
    </source>
</evidence>
<dbReference type="RefSeq" id="WP_011773101.1">
    <property type="nucleotide sequence ID" value="NC_008711.1"/>
</dbReference>
<feature type="transmembrane region" description="Helical" evidence="11">
    <location>
        <begin position="341"/>
        <end position="370"/>
    </location>
</feature>
<comment type="function">
    <text evidence="9">May be a proton symporter involved in the uptake of osmolytes such as proline and glycine betaine.</text>
</comment>
<keyword evidence="6" id="KW-0769">Symport</keyword>
<dbReference type="EMBL" id="CP000474">
    <property type="protein sequence ID" value="ABM08558.1"/>
    <property type="molecule type" value="Genomic_DNA"/>
</dbReference>
<feature type="domain" description="Major facilitator superfamily (MFS) profile" evidence="12">
    <location>
        <begin position="27"/>
        <end position="435"/>
    </location>
</feature>
<dbReference type="InterPro" id="IPR005829">
    <property type="entry name" value="Sugar_transporter_CS"/>
</dbReference>
<feature type="transmembrane region" description="Helical" evidence="11">
    <location>
        <begin position="98"/>
        <end position="117"/>
    </location>
</feature>
<feature type="transmembrane region" description="Helical" evidence="11">
    <location>
        <begin position="164"/>
        <end position="187"/>
    </location>
</feature>
<feature type="transmembrane region" description="Helical" evidence="11">
    <location>
        <begin position="318"/>
        <end position="335"/>
    </location>
</feature>
<dbReference type="STRING" id="290340.AAur_0336"/>
<evidence type="ECO:0000256" key="5">
    <source>
        <dbReference type="ARBA" id="ARBA00022692"/>
    </source>
</evidence>
<dbReference type="PANTHER" id="PTHR43528">
    <property type="entry name" value="ALPHA-KETOGLUTARATE PERMEASE"/>
    <property type="match status" value="1"/>
</dbReference>
<evidence type="ECO:0000256" key="2">
    <source>
        <dbReference type="ARBA" id="ARBA00008240"/>
    </source>
</evidence>
<dbReference type="AlphaFoldDB" id="A1R1P1"/>
<evidence type="ECO:0000256" key="9">
    <source>
        <dbReference type="ARBA" id="ARBA00037295"/>
    </source>
</evidence>
<accession>A1R1P1</accession>
<evidence type="ECO:0000256" key="3">
    <source>
        <dbReference type="ARBA" id="ARBA00022448"/>
    </source>
</evidence>
<feature type="transmembrane region" description="Helical" evidence="11">
    <location>
        <begin position="66"/>
        <end position="86"/>
    </location>
</feature>
<dbReference type="SUPFAM" id="SSF103473">
    <property type="entry name" value="MFS general substrate transporter"/>
    <property type="match status" value="1"/>
</dbReference>
<feature type="transmembrane region" description="Helical" evidence="11">
    <location>
        <begin position="288"/>
        <end position="306"/>
    </location>
</feature>
<dbReference type="Pfam" id="PF07690">
    <property type="entry name" value="MFS_1"/>
    <property type="match status" value="1"/>
</dbReference>
<dbReference type="PROSITE" id="PS50850">
    <property type="entry name" value="MFS"/>
    <property type="match status" value="1"/>
</dbReference>
<comment type="similarity">
    <text evidence="2">Belongs to the major facilitator superfamily. Metabolite:H+ Symporter (MHS) family (TC 2.A.1.6) family.</text>
</comment>
<dbReference type="FunFam" id="1.20.1250.20:FF:000001">
    <property type="entry name" value="Dicarboxylate MFS transporter"/>
    <property type="match status" value="1"/>
</dbReference>
<reference evidence="13 14" key="1">
    <citation type="journal article" date="2006" name="PLoS Genet.">
        <title>Secrets of soil survival revealed by the genome sequence of Arthrobacter aurescens TC1.</title>
        <authorList>
            <person name="Mongodin E.F."/>
            <person name="Shapir N."/>
            <person name="Daugherty S.C."/>
            <person name="DeBoy R.T."/>
            <person name="Emerson J.B."/>
            <person name="Shvartzbeyn A."/>
            <person name="Radune D."/>
            <person name="Vamathevan J."/>
            <person name="Riggs F."/>
            <person name="Grinberg V."/>
            <person name="Khouri H."/>
            <person name="Wackett L.P."/>
            <person name="Nelson K.E."/>
            <person name="Sadowsky M.J."/>
        </authorList>
    </citation>
    <scope>NUCLEOTIDE SEQUENCE [LARGE SCALE GENOMIC DNA]</scope>
    <source>
        <strain evidence="13 14">TC1</strain>
    </source>
</reference>
<proteinExistence type="inferred from homology"/>
<feature type="transmembrane region" description="Helical" evidence="11">
    <location>
        <begin position="251"/>
        <end position="268"/>
    </location>
</feature>
<evidence type="ECO:0000313" key="13">
    <source>
        <dbReference type="EMBL" id="ABM08558.1"/>
    </source>
</evidence>
<dbReference type="InterPro" id="IPR036259">
    <property type="entry name" value="MFS_trans_sf"/>
</dbReference>
<evidence type="ECO:0000256" key="11">
    <source>
        <dbReference type="SAM" id="Phobius"/>
    </source>
</evidence>
<gene>
    <name evidence="13" type="ordered locus">AAur_0336</name>
</gene>
<evidence type="ECO:0000256" key="4">
    <source>
        <dbReference type="ARBA" id="ARBA00022475"/>
    </source>
</evidence>